<dbReference type="Pfam" id="PF19570">
    <property type="entry name" value="DUF6088"/>
    <property type="match status" value="1"/>
</dbReference>
<dbReference type="OrthoDB" id="9802612at2"/>
<sequence length="204" mass="23806">MLYDYLLETFGKNEPIFLSDIRYKDYSDIWLKKELAKLCDSGQIIRYERGIYYIPIKTPFGNSILNPNRIIERKYLSEKGKRIGFYTGITALQQAGLSTQMSNIPEIQTNNENSKLRRVKIGNQEVILRKARVTIDNDNIFVLQFLEMMNSTSSGYFDDERKAVIKNWIRKCNISQELVTKYAPFFPDKALRNLIESGVIYYVA</sequence>
<proteinExistence type="predicted"/>
<protein>
    <recommendedName>
        <fullName evidence="3">Transcriptional regulator, AbiEi antitoxin, Type IV TA system</fullName>
    </recommendedName>
</protein>
<evidence type="ECO:0000313" key="1">
    <source>
        <dbReference type="EMBL" id="SEH71279.1"/>
    </source>
</evidence>
<reference evidence="1 2" key="1">
    <citation type="submission" date="2016-10" db="EMBL/GenBank/DDBJ databases">
        <authorList>
            <person name="de Groot N.N."/>
        </authorList>
    </citation>
    <scope>NUCLEOTIDE SEQUENCE [LARGE SCALE GENOMIC DNA]</scope>
    <source>
        <strain evidence="1 2">YAD2003</strain>
    </source>
</reference>
<dbReference type="RefSeq" id="WP_031561574.1">
    <property type="nucleotide sequence ID" value="NZ_FNWV01000008.1"/>
</dbReference>
<organism evidence="1 2">
    <name type="scientific">Ruminococcus flavefaciens</name>
    <dbReference type="NCBI Taxonomy" id="1265"/>
    <lineage>
        <taxon>Bacteria</taxon>
        <taxon>Bacillati</taxon>
        <taxon>Bacillota</taxon>
        <taxon>Clostridia</taxon>
        <taxon>Eubacteriales</taxon>
        <taxon>Oscillospiraceae</taxon>
        <taxon>Ruminococcus</taxon>
    </lineage>
</organism>
<dbReference type="Proteomes" id="UP000183190">
    <property type="component" value="Unassembled WGS sequence"/>
</dbReference>
<dbReference type="InterPro" id="IPR045738">
    <property type="entry name" value="DUF6088"/>
</dbReference>
<evidence type="ECO:0000313" key="2">
    <source>
        <dbReference type="Proteomes" id="UP000183190"/>
    </source>
</evidence>
<gene>
    <name evidence="1" type="ORF">SAMN02910265_02244</name>
</gene>
<dbReference type="EMBL" id="FNWV01000008">
    <property type="protein sequence ID" value="SEH71279.1"/>
    <property type="molecule type" value="Genomic_DNA"/>
</dbReference>
<evidence type="ECO:0008006" key="3">
    <source>
        <dbReference type="Google" id="ProtNLM"/>
    </source>
</evidence>
<accession>A0A1H6KIC5</accession>
<dbReference type="AlphaFoldDB" id="A0A1H6KIC5"/>
<name>A0A1H6KIC5_RUMFL</name>